<dbReference type="KEGG" id="vgu:HYG85_16100"/>
<evidence type="ECO:0000313" key="2">
    <source>
        <dbReference type="EMBL" id="QUH30343.1"/>
    </source>
</evidence>
<protein>
    <recommendedName>
        <fullName evidence="4">Non-canonical purine NTP pyrophosphatase</fullName>
    </recommendedName>
</protein>
<accession>A0A8J8MCM3</accession>
<dbReference type="GO" id="GO:0047429">
    <property type="term" value="F:nucleoside triphosphate diphosphatase activity"/>
    <property type="evidence" value="ECO:0007669"/>
    <property type="project" value="InterPro"/>
</dbReference>
<evidence type="ECO:0000256" key="1">
    <source>
        <dbReference type="ARBA" id="ARBA00022801"/>
    </source>
</evidence>
<evidence type="ECO:0000313" key="3">
    <source>
        <dbReference type="Proteomes" id="UP000677305"/>
    </source>
</evidence>
<reference evidence="2 3" key="1">
    <citation type="submission" date="2020-07" db="EMBL/GenBank/DDBJ databases">
        <title>Vallitalea guaymasensis genome.</title>
        <authorList>
            <person name="Postec A."/>
        </authorList>
    </citation>
    <scope>NUCLEOTIDE SEQUENCE [LARGE SCALE GENOMIC DNA]</scope>
    <source>
        <strain evidence="2 3">Ra1766G1</strain>
    </source>
</reference>
<name>A0A8J8MCM3_9FIRM</name>
<dbReference type="SUPFAM" id="SSF52972">
    <property type="entry name" value="ITPase-like"/>
    <property type="match status" value="1"/>
</dbReference>
<dbReference type="Gene3D" id="3.90.950.10">
    <property type="match status" value="1"/>
</dbReference>
<dbReference type="Proteomes" id="UP000677305">
    <property type="component" value="Chromosome"/>
</dbReference>
<dbReference type="EMBL" id="CP058561">
    <property type="protein sequence ID" value="QUH30343.1"/>
    <property type="molecule type" value="Genomic_DNA"/>
</dbReference>
<proteinExistence type="predicted"/>
<keyword evidence="3" id="KW-1185">Reference proteome</keyword>
<dbReference type="GO" id="GO:0009143">
    <property type="term" value="P:nucleoside triphosphate catabolic process"/>
    <property type="evidence" value="ECO:0007669"/>
    <property type="project" value="InterPro"/>
</dbReference>
<dbReference type="InterPro" id="IPR029001">
    <property type="entry name" value="ITPase-like_fam"/>
</dbReference>
<dbReference type="Pfam" id="PF01725">
    <property type="entry name" value="Ham1p_like"/>
    <property type="match status" value="1"/>
</dbReference>
<gene>
    <name evidence="2" type="ORF">HYG85_16100</name>
</gene>
<dbReference type="AlphaFoldDB" id="A0A8J8MCM3"/>
<keyword evidence="1" id="KW-0378">Hydrolase</keyword>
<sequence length="208" mass="24270">MDLIYGTYNPSKFLSMVKMLEGLDINLMHLDSFDIEIVEAEENGKEPLDNAFAKAMSYYKQLKRPVFSCDSGLFFDDVDEEDQPGVYIKRVNGKVLTDLEMQAYYSDLARKYGGRLRAYYKNSICLVMNENTVYRYDGEDLNSEKFYMVDRPHDVFRKGFPLDSLSVDMKSMKYYYDLQEGEDDNLGVISGFRRFFIKVFNLSESNKV</sequence>
<dbReference type="InterPro" id="IPR002637">
    <property type="entry name" value="RdgB/HAM1"/>
</dbReference>
<evidence type="ECO:0008006" key="4">
    <source>
        <dbReference type="Google" id="ProtNLM"/>
    </source>
</evidence>
<organism evidence="2 3">
    <name type="scientific">Vallitalea guaymasensis</name>
    <dbReference type="NCBI Taxonomy" id="1185412"/>
    <lineage>
        <taxon>Bacteria</taxon>
        <taxon>Bacillati</taxon>
        <taxon>Bacillota</taxon>
        <taxon>Clostridia</taxon>
        <taxon>Lachnospirales</taxon>
        <taxon>Vallitaleaceae</taxon>
        <taxon>Vallitalea</taxon>
    </lineage>
</organism>
<dbReference type="RefSeq" id="WP_212690517.1">
    <property type="nucleotide sequence ID" value="NZ_CP058561.1"/>
</dbReference>